<sequence length="1196" mass="126509">MRAWKAWALGVALVPGVGWGQVPVADPVTLASSLAGRVCEDRDGDGRCGDGEPGVAGVRLVLATGREVRTDTHGRYHVTGVDARSPEATGGIHLRPGRHRLKVDLRTVPAGGRVSPEAVTVEVPWGAAVLQDFVVRQSQESLGALALSHPRAPPQAEVREGGVSFTVAGQAAPGDEVQVSGRPAQVDASGLYRAEVALRPGANVLDIVAVSPGGSVRLSRQRADVVKQGEGRWLIAPRALEPLGQVRLPAGRGEPVPSGTVSLHVEAVEGTRVRLRGGEWGVGAQGSVEVPVTLVPGPNVVDVELERPGEAPGKYTVELVATARPFIVGLLDLEGSYSPGDGRFQLLGRGAAHAEARLGAFQLLGEVDLRDTDFRTLHGGDTASGWLRPRLPERLERSPDLEFSIEEWADDSVSLTPNAPEGRLRLEIQHDTHGRAGFGTYRALMAEGEIGRYHHPLFGPFAELKVGTGALRVGVDAFAGGMSDPVRGVATRPAHEELRATGGSLYFLGASAIVEGSELLRVEYRDGLTGLPLAEKHLVRGRDYELDAFSGRILLARPLSFMAGASGFGTDALTAAPEPVLVADYAAIEFAGARDAVGGEAWAEWRGARLTLGGVRERRVGAPYQLLSGRAQGTLGAYALQAEVASSSGWAVGSNVFGVSDDGGLSYLRPSLNGGEEGEALGLRVHGPGPLGGGSVDAAFRWRSQGFSDGAHVETALFRQLSLRASQPVGAWRFTLLGDDRRSADPREPFEAGSIAARTLGAGVGYERGAWGVRVEVRDSWLRAPELAGDGPVLDGGRTSVGLQGRLRVHERVVLSAGHRQALVQRGDGPGKLDDTFASAGVDVTLDADTTVGLRGGWGPELGPQVWANAAMHRGPDVYYGGYSVDVDGPDFGVGRAVTGARTELQDGTSVFVEDISAHDANTVRLARAVGFQQAVFSGFQVGGRYERGIRHPFELPSSFTRDTASLFGQWVHERFRLEGRTELRHERGVPIRGPQVAVDRVQTLVALAAETLLREDLTLSGRVNFARTGGADGLQGRLLEGSSGVAWRPGPWLLVARYSLTREQVPGVRSAFGERVLQVLSLLPAVRVGDRFAVAAGLHLGRSRLGSEAAWVGTGTLRPSVRVVGGLEVGAEVARRTSARDGESLSSVRGELGYQVDAGLRFAAGYTVLGFKGLGLSGEAQDEADRFYVRAEVAY</sequence>
<dbReference type="EMBL" id="FOAP01000004">
    <property type="protein sequence ID" value="SEL15195.1"/>
    <property type="molecule type" value="Genomic_DNA"/>
</dbReference>
<evidence type="ECO:0000313" key="1">
    <source>
        <dbReference type="EMBL" id="SEL15195.1"/>
    </source>
</evidence>
<protein>
    <recommendedName>
        <fullName evidence="3">Flagellar motor protein</fullName>
    </recommendedName>
</protein>
<dbReference type="OrthoDB" id="9773411at2"/>
<gene>
    <name evidence="1" type="ORF">SAMN05444354_104125</name>
</gene>
<evidence type="ECO:0000313" key="2">
    <source>
        <dbReference type="Proteomes" id="UP000182719"/>
    </source>
</evidence>
<keyword evidence="2" id="KW-1185">Reference proteome</keyword>
<accession>A0A1H7MWX3</accession>
<dbReference type="AlphaFoldDB" id="A0A1H7MWX3"/>
<name>A0A1H7MWX3_STIAU</name>
<dbReference type="Gene3D" id="2.60.40.10">
    <property type="entry name" value="Immunoglobulins"/>
    <property type="match status" value="2"/>
</dbReference>
<dbReference type="SUPFAM" id="SSF117074">
    <property type="entry name" value="Hypothetical protein PA1324"/>
    <property type="match status" value="1"/>
</dbReference>
<organism evidence="1 2">
    <name type="scientific">Stigmatella aurantiaca</name>
    <dbReference type="NCBI Taxonomy" id="41"/>
    <lineage>
        <taxon>Bacteria</taxon>
        <taxon>Pseudomonadati</taxon>
        <taxon>Myxococcota</taxon>
        <taxon>Myxococcia</taxon>
        <taxon>Myxococcales</taxon>
        <taxon>Cystobacterineae</taxon>
        <taxon>Archangiaceae</taxon>
        <taxon>Stigmatella</taxon>
    </lineage>
</organism>
<dbReference type="InterPro" id="IPR013783">
    <property type="entry name" value="Ig-like_fold"/>
</dbReference>
<proteinExistence type="predicted"/>
<dbReference type="Proteomes" id="UP000182719">
    <property type="component" value="Unassembled WGS sequence"/>
</dbReference>
<reference evidence="2" key="1">
    <citation type="submission" date="2016-10" db="EMBL/GenBank/DDBJ databases">
        <authorList>
            <person name="Varghese N."/>
            <person name="Submissions S."/>
        </authorList>
    </citation>
    <scope>NUCLEOTIDE SEQUENCE [LARGE SCALE GENOMIC DNA]</scope>
    <source>
        <strain evidence="2">DSM 17044</strain>
    </source>
</reference>
<evidence type="ECO:0008006" key="3">
    <source>
        <dbReference type="Google" id="ProtNLM"/>
    </source>
</evidence>
<dbReference type="RefSeq" id="WP_075006188.1">
    <property type="nucleotide sequence ID" value="NZ_FOAP01000004.1"/>
</dbReference>